<name>A0A1I6M9L4_9SPHN</name>
<sequence>MRLLLYTSTNLIAEDQRALDALMVQCRTNNAVDGITGLLWTDNVRFAQALEGGEEAIASLLDRLRTDDRHADMHVIWDEVSTERHFGAWSMVMPAEDVLAQLYEQRLIQFLQRLPPALGDAFAGIVRRGSAHAGRSG</sequence>
<dbReference type="Gene3D" id="3.30.70.100">
    <property type="match status" value="1"/>
</dbReference>
<dbReference type="InterPro" id="IPR036046">
    <property type="entry name" value="Acylphosphatase-like_dom_sf"/>
</dbReference>
<dbReference type="EMBL" id="FOZG01000003">
    <property type="protein sequence ID" value="SFS12430.1"/>
    <property type="molecule type" value="Genomic_DNA"/>
</dbReference>
<gene>
    <name evidence="2" type="ORF">SAMN05192580_3743</name>
</gene>
<proteinExistence type="predicted"/>
<dbReference type="Pfam" id="PF04940">
    <property type="entry name" value="BLUF"/>
    <property type="match status" value="1"/>
</dbReference>
<dbReference type="SMART" id="SM01034">
    <property type="entry name" value="BLUF"/>
    <property type="match status" value="1"/>
</dbReference>
<dbReference type="Proteomes" id="UP000198824">
    <property type="component" value="Unassembled WGS sequence"/>
</dbReference>
<accession>A0A1I6M9L4</accession>
<dbReference type="PROSITE" id="PS50925">
    <property type="entry name" value="BLUF"/>
    <property type="match status" value="1"/>
</dbReference>
<dbReference type="AlphaFoldDB" id="A0A1I6M9L4"/>
<reference evidence="2 3" key="1">
    <citation type="submission" date="2016-10" db="EMBL/GenBank/DDBJ databases">
        <authorList>
            <person name="de Groot N.N."/>
        </authorList>
    </citation>
    <scope>NUCLEOTIDE SEQUENCE [LARGE SCALE GENOMIC DNA]</scope>
    <source>
        <strain evidence="2 3">S5-249</strain>
    </source>
</reference>
<dbReference type="SUPFAM" id="SSF54975">
    <property type="entry name" value="Acylphosphatase/BLUF domain-like"/>
    <property type="match status" value="1"/>
</dbReference>
<keyword evidence="3" id="KW-1185">Reference proteome</keyword>
<dbReference type="InterPro" id="IPR007024">
    <property type="entry name" value="BLUF_domain"/>
</dbReference>
<evidence type="ECO:0000259" key="1">
    <source>
        <dbReference type="PROSITE" id="PS50925"/>
    </source>
</evidence>
<protein>
    <submittedName>
        <fullName evidence="2">Sensors of blue-light using FAD</fullName>
    </submittedName>
</protein>
<evidence type="ECO:0000313" key="2">
    <source>
        <dbReference type="EMBL" id="SFS12430.1"/>
    </source>
</evidence>
<dbReference type="RefSeq" id="WP_165611369.1">
    <property type="nucleotide sequence ID" value="NZ_FOZG01000003.1"/>
</dbReference>
<organism evidence="2 3">
    <name type="scientific">Sphingomonas jatrophae</name>
    <dbReference type="NCBI Taxonomy" id="1166337"/>
    <lineage>
        <taxon>Bacteria</taxon>
        <taxon>Pseudomonadati</taxon>
        <taxon>Pseudomonadota</taxon>
        <taxon>Alphaproteobacteria</taxon>
        <taxon>Sphingomonadales</taxon>
        <taxon>Sphingomonadaceae</taxon>
        <taxon>Sphingomonas</taxon>
    </lineage>
</organism>
<evidence type="ECO:0000313" key="3">
    <source>
        <dbReference type="Proteomes" id="UP000198824"/>
    </source>
</evidence>
<dbReference type="GO" id="GO:0071949">
    <property type="term" value="F:FAD binding"/>
    <property type="evidence" value="ECO:0007669"/>
    <property type="project" value="InterPro"/>
</dbReference>
<feature type="domain" description="BLUF" evidence="1">
    <location>
        <begin position="1"/>
        <end position="92"/>
    </location>
</feature>
<dbReference type="GO" id="GO:0009882">
    <property type="term" value="F:blue light photoreceptor activity"/>
    <property type="evidence" value="ECO:0007669"/>
    <property type="project" value="InterPro"/>
</dbReference>
<dbReference type="STRING" id="1166337.SAMN05192580_3743"/>